<keyword evidence="9 13" id="KW-0540">Nuclease</keyword>
<dbReference type="CDD" id="cd07180">
    <property type="entry name" value="RNase_HII_archaea_like"/>
    <property type="match status" value="1"/>
</dbReference>
<feature type="domain" description="RNase H type-2" evidence="16">
    <location>
        <begin position="9"/>
        <end position="222"/>
    </location>
</feature>
<evidence type="ECO:0000256" key="9">
    <source>
        <dbReference type="ARBA" id="ARBA00022722"/>
    </source>
</evidence>
<dbReference type="InterPro" id="IPR036397">
    <property type="entry name" value="RNaseH_sf"/>
</dbReference>
<feature type="binding site" evidence="13 14">
    <location>
        <position position="120"/>
    </location>
    <ligand>
        <name>a divalent metal cation</name>
        <dbReference type="ChEBI" id="CHEBI:60240"/>
    </ligand>
</feature>
<dbReference type="GO" id="GO:0005737">
    <property type="term" value="C:cytoplasm"/>
    <property type="evidence" value="ECO:0007669"/>
    <property type="project" value="UniProtKB-SubCell"/>
</dbReference>
<keyword evidence="10 13" id="KW-0479">Metal-binding</keyword>
<keyword evidence="13" id="KW-0464">Manganese</keyword>
<keyword evidence="12 13" id="KW-0378">Hydrolase</keyword>
<feature type="binding site" evidence="13 14">
    <location>
        <position position="16"/>
    </location>
    <ligand>
        <name>a divalent metal cation</name>
        <dbReference type="ChEBI" id="CHEBI:60240"/>
    </ligand>
</feature>
<organism evidence="17">
    <name type="scientific">Thermofilum adornatum</name>
    <dbReference type="NCBI Taxonomy" id="1365176"/>
    <lineage>
        <taxon>Archaea</taxon>
        <taxon>Thermoproteota</taxon>
        <taxon>Thermoprotei</taxon>
        <taxon>Thermofilales</taxon>
        <taxon>Thermofilaceae</taxon>
        <taxon>Thermofilum</taxon>
    </lineage>
</organism>
<evidence type="ECO:0000256" key="1">
    <source>
        <dbReference type="ARBA" id="ARBA00000077"/>
    </source>
</evidence>
<evidence type="ECO:0000256" key="10">
    <source>
        <dbReference type="ARBA" id="ARBA00022723"/>
    </source>
</evidence>
<dbReference type="InterPro" id="IPR012337">
    <property type="entry name" value="RNaseH-like_sf"/>
</dbReference>
<comment type="similarity">
    <text evidence="5 13 15">Belongs to the RNase HII family.</text>
</comment>
<evidence type="ECO:0000259" key="16">
    <source>
        <dbReference type="PROSITE" id="PS51975"/>
    </source>
</evidence>
<dbReference type="PANTHER" id="PTHR10954:SF23">
    <property type="entry name" value="RIBONUCLEASE"/>
    <property type="match status" value="1"/>
</dbReference>
<proteinExistence type="inferred from homology"/>
<dbReference type="PROSITE" id="PS51975">
    <property type="entry name" value="RNASE_H_2"/>
    <property type="match status" value="1"/>
</dbReference>
<dbReference type="InterPro" id="IPR024567">
    <property type="entry name" value="RNase_HII/HIII_dom"/>
</dbReference>
<comment type="cofactor">
    <cofactor evidence="13 14">
        <name>Mn(2+)</name>
        <dbReference type="ChEBI" id="CHEBI:29035"/>
    </cofactor>
    <cofactor evidence="13 14">
        <name>Mg(2+)</name>
        <dbReference type="ChEBI" id="CHEBI:18420"/>
    </cofactor>
    <text evidence="13 14">Manganese or magnesium. Binds 1 divalent metal ion per monomer in the absence of substrate. May bind a second metal ion after substrate binding.</text>
</comment>
<dbReference type="PANTHER" id="PTHR10954">
    <property type="entry name" value="RIBONUCLEASE H2 SUBUNIT A"/>
    <property type="match status" value="1"/>
</dbReference>
<dbReference type="InterPro" id="IPR020787">
    <property type="entry name" value="RNase_HII_arc"/>
</dbReference>
<dbReference type="GO" id="GO:0032299">
    <property type="term" value="C:ribonuclease H2 complex"/>
    <property type="evidence" value="ECO:0007669"/>
    <property type="project" value="TreeGrafter"/>
</dbReference>
<evidence type="ECO:0000256" key="7">
    <source>
        <dbReference type="ARBA" id="ARBA00019179"/>
    </source>
</evidence>
<dbReference type="AlphaFoldDB" id="A0A7C1CBV1"/>
<protein>
    <recommendedName>
        <fullName evidence="7 13">Ribonuclease HII</fullName>
        <shortName evidence="13">RNase HII</shortName>
        <ecNumber evidence="6 13">3.1.26.4</ecNumber>
    </recommendedName>
</protein>
<dbReference type="SUPFAM" id="SSF53098">
    <property type="entry name" value="Ribonuclease H-like"/>
    <property type="match status" value="1"/>
</dbReference>
<dbReference type="InterPro" id="IPR004649">
    <property type="entry name" value="RNase_H2_suA"/>
</dbReference>
<dbReference type="NCBIfam" id="TIGR00729">
    <property type="entry name" value="ribonuclease HII"/>
    <property type="match status" value="1"/>
</dbReference>
<evidence type="ECO:0000256" key="12">
    <source>
        <dbReference type="ARBA" id="ARBA00022801"/>
    </source>
</evidence>
<dbReference type="Gene3D" id="3.30.420.10">
    <property type="entry name" value="Ribonuclease H-like superfamily/Ribonuclease H"/>
    <property type="match status" value="1"/>
</dbReference>
<keyword evidence="8 13" id="KW-0963">Cytoplasm</keyword>
<evidence type="ECO:0000256" key="13">
    <source>
        <dbReference type="HAMAP-Rule" id="MF_00052"/>
    </source>
</evidence>
<evidence type="ECO:0000256" key="4">
    <source>
        <dbReference type="ARBA" id="ARBA00004496"/>
    </source>
</evidence>
<dbReference type="GO" id="GO:0003723">
    <property type="term" value="F:RNA binding"/>
    <property type="evidence" value="ECO:0007669"/>
    <property type="project" value="UniProtKB-UniRule"/>
</dbReference>
<accession>A0A7C1CBV1</accession>
<comment type="caution">
    <text evidence="17">The sequence shown here is derived from an EMBL/GenBank/DDBJ whole genome shotgun (WGS) entry which is preliminary data.</text>
</comment>
<comment type="function">
    <text evidence="3 13 15">Endonuclease that specifically degrades the RNA of RNA-DNA hybrids.</text>
</comment>
<evidence type="ECO:0000256" key="6">
    <source>
        <dbReference type="ARBA" id="ARBA00012180"/>
    </source>
</evidence>
<evidence type="ECO:0000256" key="8">
    <source>
        <dbReference type="ARBA" id="ARBA00022490"/>
    </source>
</evidence>
<dbReference type="InterPro" id="IPR023160">
    <property type="entry name" value="RNase_HII_hlx-loop-hlx_cap_dom"/>
</dbReference>
<evidence type="ECO:0000313" key="17">
    <source>
        <dbReference type="EMBL" id="HDP14297.1"/>
    </source>
</evidence>
<sequence>MRVVLGSVSFIAGIDEAGRGPMIGPMVIAMVYCPGEKLKLLASLGFEDSKKVAPSTRRRLAKILPSIGCGVEKVVVEPHLIDCAVRGECYQNLNYLEAAMAAGLINQVAQSIPLETVYIDSPDPVPDRYAEAVKSLLKIPVRLVVENYADEKYVIVGAASIVAKVERDSIIEELKKTYGDFGSGYPSDPKTKRFAVEWLKKNPEPPPIARKEWDSWKKLLGK</sequence>
<name>A0A7C1CBV1_9CREN</name>
<dbReference type="Pfam" id="PF01351">
    <property type="entry name" value="RNase_HII"/>
    <property type="match status" value="1"/>
</dbReference>
<dbReference type="EC" id="3.1.26.4" evidence="6 13"/>
<evidence type="ECO:0000256" key="14">
    <source>
        <dbReference type="PROSITE-ProRule" id="PRU01319"/>
    </source>
</evidence>
<comment type="subcellular location">
    <subcellularLocation>
        <location evidence="4 13">Cytoplasm</location>
    </subcellularLocation>
</comment>
<dbReference type="Gene3D" id="1.10.10.460">
    <property type="entry name" value="Ribonuclease hii. Domain 2"/>
    <property type="match status" value="1"/>
</dbReference>
<dbReference type="HAMAP" id="MF_00052_A">
    <property type="entry name" value="RNase_HII_A"/>
    <property type="match status" value="1"/>
</dbReference>
<dbReference type="GO" id="GO:0043137">
    <property type="term" value="P:DNA replication, removal of RNA primer"/>
    <property type="evidence" value="ECO:0007669"/>
    <property type="project" value="TreeGrafter"/>
</dbReference>
<feature type="binding site" evidence="13 14">
    <location>
        <position position="15"/>
    </location>
    <ligand>
        <name>a divalent metal cation</name>
        <dbReference type="ChEBI" id="CHEBI:60240"/>
    </ligand>
</feature>
<evidence type="ECO:0000256" key="3">
    <source>
        <dbReference type="ARBA" id="ARBA00004065"/>
    </source>
</evidence>
<evidence type="ECO:0000256" key="15">
    <source>
        <dbReference type="RuleBase" id="RU003515"/>
    </source>
</evidence>
<evidence type="ECO:0000256" key="5">
    <source>
        <dbReference type="ARBA" id="ARBA00007383"/>
    </source>
</evidence>
<evidence type="ECO:0000256" key="2">
    <source>
        <dbReference type="ARBA" id="ARBA00001946"/>
    </source>
</evidence>
<dbReference type="GO" id="GO:0030145">
    <property type="term" value="F:manganese ion binding"/>
    <property type="evidence" value="ECO:0007669"/>
    <property type="project" value="UniProtKB-UniRule"/>
</dbReference>
<dbReference type="InterPro" id="IPR001352">
    <property type="entry name" value="RNase_HII/HIII"/>
</dbReference>
<dbReference type="EMBL" id="DSAY01000013">
    <property type="protein sequence ID" value="HDP14297.1"/>
    <property type="molecule type" value="Genomic_DNA"/>
</dbReference>
<dbReference type="GO" id="GO:0004523">
    <property type="term" value="F:RNA-DNA hybrid ribonuclease activity"/>
    <property type="evidence" value="ECO:0007669"/>
    <property type="project" value="UniProtKB-UniRule"/>
</dbReference>
<gene>
    <name evidence="13" type="primary">rnhB</name>
    <name evidence="17" type="ORF">ENN26_00780</name>
</gene>
<keyword evidence="11 13" id="KW-0255">Endonuclease</keyword>
<reference evidence="17" key="1">
    <citation type="journal article" date="2020" name="mSystems">
        <title>Genome- and Community-Level Interaction Insights into Carbon Utilization and Element Cycling Functions of Hydrothermarchaeota in Hydrothermal Sediment.</title>
        <authorList>
            <person name="Zhou Z."/>
            <person name="Liu Y."/>
            <person name="Xu W."/>
            <person name="Pan J."/>
            <person name="Luo Z.H."/>
            <person name="Li M."/>
        </authorList>
    </citation>
    <scope>NUCLEOTIDE SEQUENCE [LARGE SCALE GENOMIC DNA]</scope>
    <source>
        <strain evidence="17">SpSt-116</strain>
    </source>
</reference>
<comment type="cofactor">
    <cofactor evidence="2">
        <name>Mg(2+)</name>
        <dbReference type="ChEBI" id="CHEBI:18420"/>
    </cofactor>
</comment>
<comment type="catalytic activity">
    <reaction evidence="1 13 14 15">
        <text>Endonucleolytic cleavage to 5'-phosphomonoester.</text>
        <dbReference type="EC" id="3.1.26.4"/>
    </reaction>
</comment>
<evidence type="ECO:0000256" key="11">
    <source>
        <dbReference type="ARBA" id="ARBA00022759"/>
    </source>
</evidence>
<dbReference type="GO" id="GO:0006298">
    <property type="term" value="P:mismatch repair"/>
    <property type="evidence" value="ECO:0007669"/>
    <property type="project" value="TreeGrafter"/>
</dbReference>